<gene>
    <name evidence="2" type="ORF">DY367_17445</name>
</gene>
<organism evidence="2 3">
    <name type="scientific">Alcaligenes xylosoxydans xylosoxydans</name>
    <name type="common">Achromobacter xylosoxidans</name>
    <dbReference type="NCBI Taxonomy" id="85698"/>
    <lineage>
        <taxon>Bacteria</taxon>
        <taxon>Pseudomonadati</taxon>
        <taxon>Pseudomonadota</taxon>
        <taxon>Betaproteobacteria</taxon>
        <taxon>Burkholderiales</taxon>
        <taxon>Alcaligenaceae</taxon>
        <taxon>Achromobacter</taxon>
    </lineage>
</organism>
<dbReference type="OrthoDB" id="8642119at2"/>
<accession>A0A424WAT5</accession>
<dbReference type="EMBL" id="QVXO01000026">
    <property type="protein sequence ID" value="RPJ90446.1"/>
    <property type="molecule type" value="Genomic_DNA"/>
</dbReference>
<protein>
    <submittedName>
        <fullName evidence="2">Pilus assembly protein</fullName>
    </submittedName>
</protein>
<reference evidence="2 3" key="1">
    <citation type="submission" date="2018-08" db="EMBL/GenBank/DDBJ databases">
        <title>Achromobacter xylosoxidans Genome sequencing and assembly.</title>
        <authorList>
            <person name="Wang R."/>
            <person name="Rensing C."/>
            <person name="Li Y."/>
        </authorList>
    </citation>
    <scope>NUCLEOTIDE SEQUENCE [LARGE SCALE GENOMIC DNA]</scope>
    <source>
        <strain evidence="2 3">GD003A</strain>
    </source>
</reference>
<evidence type="ECO:0000313" key="3">
    <source>
        <dbReference type="Proteomes" id="UP000285324"/>
    </source>
</evidence>
<keyword evidence="1" id="KW-1133">Transmembrane helix</keyword>
<proteinExistence type="predicted"/>
<dbReference type="RefSeq" id="WP_118933154.1">
    <property type="nucleotide sequence ID" value="NZ_CP061008.1"/>
</dbReference>
<sequence>MNRIPARQQGQALVEALLMLPLLALLLWAASWIGGLQFTAREMAQASRKTAMAGALGQPMRNSSVPGGMALSGRATALSGIAPAQVKALQDEWFGADLKLLSVTASAARFDRDSAAWLRIARRTHVASGAGYAHGDTDTQRRIGRAPTSWNRAERASLAEARRLQPVVDRLDGPWRRPGLSLDWLSEWADVVPGERLVSRKGAGK</sequence>
<keyword evidence="1" id="KW-0472">Membrane</keyword>
<dbReference type="AlphaFoldDB" id="A0A424WAT5"/>
<keyword evidence="1" id="KW-0812">Transmembrane</keyword>
<evidence type="ECO:0000256" key="1">
    <source>
        <dbReference type="SAM" id="Phobius"/>
    </source>
</evidence>
<evidence type="ECO:0000313" key="2">
    <source>
        <dbReference type="EMBL" id="RPJ90446.1"/>
    </source>
</evidence>
<feature type="transmembrane region" description="Helical" evidence="1">
    <location>
        <begin position="12"/>
        <end position="33"/>
    </location>
</feature>
<dbReference type="Proteomes" id="UP000285324">
    <property type="component" value="Unassembled WGS sequence"/>
</dbReference>
<name>A0A424WAT5_ALCXX</name>
<comment type="caution">
    <text evidence="2">The sequence shown here is derived from an EMBL/GenBank/DDBJ whole genome shotgun (WGS) entry which is preliminary data.</text>
</comment>